<evidence type="ECO:0000313" key="1">
    <source>
        <dbReference type="EMBL" id="KRY47113.1"/>
    </source>
</evidence>
<dbReference type="EMBL" id="JYDI01000255">
    <property type="protein sequence ID" value="KRY47113.1"/>
    <property type="molecule type" value="Genomic_DNA"/>
</dbReference>
<dbReference type="OrthoDB" id="5862884at2759"/>
<proteinExistence type="predicted"/>
<dbReference type="InterPro" id="IPR051320">
    <property type="entry name" value="Viral_Replic_Matur_Polypro"/>
</dbReference>
<name>A0A0V1CCR7_TRIBR</name>
<evidence type="ECO:0000313" key="2">
    <source>
        <dbReference type="Proteomes" id="UP000054653"/>
    </source>
</evidence>
<dbReference type="STRING" id="45882.A0A0V1CCR7"/>
<dbReference type="InterPro" id="IPR043502">
    <property type="entry name" value="DNA/RNA_pol_sf"/>
</dbReference>
<comment type="caution">
    <text evidence="1">The sequence shown here is derived from an EMBL/GenBank/DDBJ whole genome shotgun (WGS) entry which is preliminary data.</text>
</comment>
<organism evidence="1 2">
    <name type="scientific">Trichinella britovi</name>
    <name type="common">Parasitic roundworm</name>
    <dbReference type="NCBI Taxonomy" id="45882"/>
    <lineage>
        <taxon>Eukaryota</taxon>
        <taxon>Metazoa</taxon>
        <taxon>Ecdysozoa</taxon>
        <taxon>Nematoda</taxon>
        <taxon>Enoplea</taxon>
        <taxon>Dorylaimia</taxon>
        <taxon>Trichinellida</taxon>
        <taxon>Trichinellidae</taxon>
        <taxon>Trichinella</taxon>
    </lineage>
</organism>
<sequence>MGLFQFRVMLFDVKEIQQFLCLASCYRRFIKNVAGIAGPLHTLIPKGHRLKSALSTPSIMAHPHFDRPFLLDVDASRITSTFKAPR</sequence>
<reference evidence="1 2" key="1">
    <citation type="submission" date="2015-01" db="EMBL/GenBank/DDBJ databases">
        <title>Evolution of Trichinella species and genotypes.</title>
        <authorList>
            <person name="Korhonen P.K."/>
            <person name="Edoardo P."/>
            <person name="Giuseppe L.R."/>
            <person name="Gasser R.B."/>
        </authorList>
    </citation>
    <scope>NUCLEOTIDE SEQUENCE [LARGE SCALE GENOMIC DNA]</scope>
    <source>
        <strain evidence="1">ISS120</strain>
    </source>
</reference>
<dbReference type="InterPro" id="IPR043128">
    <property type="entry name" value="Rev_trsase/Diguanyl_cyclase"/>
</dbReference>
<accession>A0A0V1CCR7</accession>
<dbReference type="PANTHER" id="PTHR33064">
    <property type="entry name" value="POL PROTEIN"/>
    <property type="match status" value="1"/>
</dbReference>
<dbReference type="SUPFAM" id="SSF56672">
    <property type="entry name" value="DNA/RNA polymerases"/>
    <property type="match status" value="1"/>
</dbReference>
<keyword evidence="2" id="KW-1185">Reference proteome</keyword>
<dbReference type="Gene3D" id="3.30.70.270">
    <property type="match status" value="1"/>
</dbReference>
<protein>
    <submittedName>
        <fullName evidence="1">Uncharacterized protein</fullName>
    </submittedName>
</protein>
<dbReference type="AlphaFoldDB" id="A0A0V1CCR7"/>
<dbReference type="PANTHER" id="PTHR33064:SF37">
    <property type="entry name" value="RIBONUCLEASE H"/>
    <property type="match status" value="1"/>
</dbReference>
<dbReference type="Proteomes" id="UP000054653">
    <property type="component" value="Unassembled WGS sequence"/>
</dbReference>
<gene>
    <name evidence="1" type="ORF">T03_5674</name>
</gene>